<proteinExistence type="inferred from homology"/>
<evidence type="ECO:0000256" key="6">
    <source>
        <dbReference type="ARBA" id="ARBA00022722"/>
    </source>
</evidence>
<dbReference type="Pfam" id="PF01693">
    <property type="entry name" value="Cauli_VI"/>
    <property type="match status" value="1"/>
</dbReference>
<evidence type="ECO:0000313" key="12">
    <source>
        <dbReference type="EMBL" id="KZV19582.1"/>
    </source>
</evidence>
<evidence type="ECO:0000256" key="10">
    <source>
        <dbReference type="ARBA" id="ARBA00022842"/>
    </source>
</evidence>
<evidence type="ECO:0000313" key="13">
    <source>
        <dbReference type="Proteomes" id="UP000250235"/>
    </source>
</evidence>
<protein>
    <recommendedName>
        <fullName evidence="5">Ribonuclease H</fullName>
        <ecNumber evidence="4">3.1.26.4</ecNumber>
    </recommendedName>
</protein>
<dbReference type="InterPro" id="IPR009027">
    <property type="entry name" value="Ribosomal_bL9/RNase_H1_N"/>
</dbReference>
<evidence type="ECO:0000256" key="3">
    <source>
        <dbReference type="ARBA" id="ARBA00005300"/>
    </source>
</evidence>
<dbReference type="OrthoDB" id="1922118at2759"/>
<evidence type="ECO:0000256" key="1">
    <source>
        <dbReference type="ARBA" id="ARBA00001946"/>
    </source>
</evidence>
<dbReference type="GO" id="GO:0046872">
    <property type="term" value="F:metal ion binding"/>
    <property type="evidence" value="ECO:0007669"/>
    <property type="project" value="UniProtKB-KW"/>
</dbReference>
<gene>
    <name evidence="12" type="ORF">F511_13468</name>
</gene>
<dbReference type="EMBL" id="KV016671">
    <property type="protein sequence ID" value="KZV19582.1"/>
    <property type="molecule type" value="Genomic_DNA"/>
</dbReference>
<keyword evidence="13" id="KW-1185">Reference proteome</keyword>
<dbReference type="EC" id="3.1.26.4" evidence="4"/>
<evidence type="ECO:0000256" key="7">
    <source>
        <dbReference type="ARBA" id="ARBA00022723"/>
    </source>
</evidence>
<keyword evidence="6" id="KW-0540">Nuclease</keyword>
<dbReference type="Proteomes" id="UP000250235">
    <property type="component" value="Unassembled WGS sequence"/>
</dbReference>
<comment type="similarity">
    <text evidence="3">Belongs to the RNase H family.</text>
</comment>
<evidence type="ECO:0000256" key="8">
    <source>
        <dbReference type="ARBA" id="ARBA00022759"/>
    </source>
</evidence>
<keyword evidence="10" id="KW-0460">Magnesium</keyword>
<dbReference type="FunFam" id="3.40.970.10:FF:000002">
    <property type="entry name" value="Ribonuclease H"/>
    <property type="match status" value="1"/>
</dbReference>
<comment type="cofactor">
    <cofactor evidence="1">
        <name>Mg(2+)</name>
        <dbReference type="ChEBI" id="CHEBI:18420"/>
    </cofactor>
</comment>
<evidence type="ECO:0000256" key="9">
    <source>
        <dbReference type="ARBA" id="ARBA00022801"/>
    </source>
</evidence>
<feature type="domain" description="Ribonuclease H1 N-terminal" evidence="11">
    <location>
        <begin position="6"/>
        <end position="47"/>
    </location>
</feature>
<keyword evidence="9" id="KW-0378">Hydrolase</keyword>
<keyword evidence="7" id="KW-0479">Metal-binding</keyword>
<comment type="function">
    <text evidence="2">Endonuclease that specifically degrades the RNA of RNA-DNA hybrids.</text>
</comment>
<dbReference type="InterPro" id="IPR037056">
    <property type="entry name" value="RNase_H1_N_sf"/>
</dbReference>
<dbReference type="AlphaFoldDB" id="A0A2Z7AET8"/>
<sequence>MSRPKSYVVFIGRQPGVYDKWCEASEQVRGFSGACYKGFDTKKEAEEAFSCYLEAMNAPRVHKKCECEETNTLSTSKPQRAKNSAKLVKVLRDLAVEIHNHAAKMEKVVEDIGQILEDMTVSDDE</sequence>
<keyword evidence="8" id="KW-0255">Endonuclease</keyword>
<evidence type="ECO:0000259" key="11">
    <source>
        <dbReference type="Pfam" id="PF01693"/>
    </source>
</evidence>
<dbReference type="GO" id="GO:0004523">
    <property type="term" value="F:RNA-DNA hybrid ribonuclease activity"/>
    <property type="evidence" value="ECO:0007669"/>
    <property type="project" value="UniProtKB-EC"/>
</dbReference>
<reference evidence="12 13" key="1">
    <citation type="journal article" date="2015" name="Proc. Natl. Acad. Sci. U.S.A.">
        <title>The resurrection genome of Boea hygrometrica: A blueprint for survival of dehydration.</title>
        <authorList>
            <person name="Xiao L."/>
            <person name="Yang G."/>
            <person name="Zhang L."/>
            <person name="Yang X."/>
            <person name="Zhao S."/>
            <person name="Ji Z."/>
            <person name="Zhou Q."/>
            <person name="Hu M."/>
            <person name="Wang Y."/>
            <person name="Chen M."/>
            <person name="Xu Y."/>
            <person name="Jin H."/>
            <person name="Xiao X."/>
            <person name="Hu G."/>
            <person name="Bao F."/>
            <person name="Hu Y."/>
            <person name="Wan P."/>
            <person name="Li L."/>
            <person name="Deng X."/>
            <person name="Kuang T."/>
            <person name="Xiang C."/>
            <person name="Zhu J.K."/>
            <person name="Oliver M.J."/>
            <person name="He Y."/>
        </authorList>
    </citation>
    <scope>NUCLEOTIDE SEQUENCE [LARGE SCALE GENOMIC DNA]</scope>
    <source>
        <strain evidence="13">cv. XS01</strain>
    </source>
</reference>
<evidence type="ECO:0000256" key="4">
    <source>
        <dbReference type="ARBA" id="ARBA00012180"/>
    </source>
</evidence>
<dbReference type="Gene3D" id="3.40.970.10">
    <property type="entry name" value="Ribonuclease H1, N-terminal domain"/>
    <property type="match status" value="1"/>
</dbReference>
<evidence type="ECO:0000256" key="5">
    <source>
        <dbReference type="ARBA" id="ARBA00017721"/>
    </source>
</evidence>
<name>A0A2Z7AET8_9LAMI</name>
<dbReference type="SUPFAM" id="SSF55658">
    <property type="entry name" value="L9 N-domain-like"/>
    <property type="match status" value="1"/>
</dbReference>
<organism evidence="12 13">
    <name type="scientific">Dorcoceras hygrometricum</name>
    <dbReference type="NCBI Taxonomy" id="472368"/>
    <lineage>
        <taxon>Eukaryota</taxon>
        <taxon>Viridiplantae</taxon>
        <taxon>Streptophyta</taxon>
        <taxon>Embryophyta</taxon>
        <taxon>Tracheophyta</taxon>
        <taxon>Spermatophyta</taxon>
        <taxon>Magnoliopsida</taxon>
        <taxon>eudicotyledons</taxon>
        <taxon>Gunneridae</taxon>
        <taxon>Pentapetalae</taxon>
        <taxon>asterids</taxon>
        <taxon>lamiids</taxon>
        <taxon>Lamiales</taxon>
        <taxon>Gesneriaceae</taxon>
        <taxon>Didymocarpoideae</taxon>
        <taxon>Trichosporeae</taxon>
        <taxon>Loxocarpinae</taxon>
        <taxon>Dorcoceras</taxon>
    </lineage>
</organism>
<evidence type="ECO:0000256" key="2">
    <source>
        <dbReference type="ARBA" id="ARBA00004065"/>
    </source>
</evidence>
<accession>A0A2Z7AET8</accession>
<dbReference type="InterPro" id="IPR011320">
    <property type="entry name" value="RNase_H1_N"/>
</dbReference>